<organism evidence="9 10">
    <name type="scientific">Zooshikella harenae</name>
    <dbReference type="NCBI Taxonomy" id="2827238"/>
    <lineage>
        <taxon>Bacteria</taxon>
        <taxon>Pseudomonadati</taxon>
        <taxon>Pseudomonadota</taxon>
        <taxon>Gammaproteobacteria</taxon>
        <taxon>Oceanospirillales</taxon>
        <taxon>Zooshikellaceae</taxon>
        <taxon>Zooshikella</taxon>
    </lineage>
</organism>
<evidence type="ECO:0000256" key="3">
    <source>
        <dbReference type="ARBA" id="ARBA00022519"/>
    </source>
</evidence>
<dbReference type="CDD" id="cd04179">
    <property type="entry name" value="DPM_DPG-synthase_like"/>
    <property type="match status" value="1"/>
</dbReference>
<keyword evidence="7" id="KW-0812">Transmembrane</keyword>
<evidence type="ECO:0000256" key="7">
    <source>
        <dbReference type="SAM" id="Phobius"/>
    </source>
</evidence>
<keyword evidence="10" id="KW-1185">Reference proteome</keyword>
<dbReference type="Pfam" id="PF03279">
    <property type="entry name" value="Lip_A_acyltrans"/>
    <property type="match status" value="1"/>
</dbReference>
<sequence length="601" mass="68537">MVADVLSMMSHSSVFRPCIIIPIYNHGETIKQVIDGLTPLNLRVIVVDDGSDLSTQNALKKLVIQNEFVSVIRLDENKGKGAAIIRAISQAYIEGFSHALQIDADGQHHLPDAAKLLKKAAEFPEALITGIPIYDNNVPKVRFYARYLTHFWVWLETLSFAIKDSMIGFRVYPVDSTMNVINQYRLPYRMAFDTEIMVRLFWEGIPVYSIPTPITYPKQGKSHFKMFWDNAGLTIMHTRLVCGMLLRLPKRILGKNKSKQSTHWSSFKEQGGWLALTLTFWVYRFLGEWGLRCLLYPVITYYYLFSTDARKVSSNFLKQAFAYKPANESASLAFNGLKKSLLHFIRFGDQFIDKIAIWTGKISKDNIAMHNAESFIHALDNNKGCILISSHYGNNDICRAITQGRYARKFNVLVHSENAVKFNRFLAKLNPDTQINLIEVNTIDMTVAVNLKAKVDAGEVIIVAGDRVPVTGSDRTLICDFLGKPAAFPQGAYLLGLLLECPIFLLFCAKDYKHKKYHMIFDKIFDGEKVPRKARKETIDKLCQHYVVKLENHVLQDPLQWFNFFDFWQTNISEHESSSNNLSSVVKVKYEQAVNKSDSKG</sequence>
<dbReference type="SUPFAM" id="SSF53448">
    <property type="entry name" value="Nucleotide-diphospho-sugar transferases"/>
    <property type="match status" value="1"/>
</dbReference>
<keyword evidence="7" id="KW-1133">Transmembrane helix</keyword>
<name>A0ABS5ZBW8_9GAMM</name>
<gene>
    <name evidence="9" type="ORF">KCG35_09305</name>
</gene>
<dbReference type="Proteomes" id="UP000690515">
    <property type="component" value="Unassembled WGS sequence"/>
</dbReference>
<evidence type="ECO:0000256" key="4">
    <source>
        <dbReference type="ARBA" id="ARBA00022679"/>
    </source>
</evidence>
<protein>
    <submittedName>
        <fullName evidence="9">Glycosyltransferase family 2 protein</fullName>
    </submittedName>
</protein>
<keyword evidence="4" id="KW-0808">Transferase</keyword>
<dbReference type="InterPro" id="IPR029044">
    <property type="entry name" value="Nucleotide-diphossugar_trans"/>
</dbReference>
<dbReference type="Gene3D" id="3.90.550.10">
    <property type="entry name" value="Spore Coat Polysaccharide Biosynthesis Protein SpsA, Chain A"/>
    <property type="match status" value="1"/>
</dbReference>
<keyword evidence="3" id="KW-0997">Cell inner membrane</keyword>
<dbReference type="CDD" id="cd07984">
    <property type="entry name" value="LPLAT_LABLAT-like"/>
    <property type="match status" value="1"/>
</dbReference>
<proteinExistence type="predicted"/>
<evidence type="ECO:0000313" key="10">
    <source>
        <dbReference type="Proteomes" id="UP000690515"/>
    </source>
</evidence>
<dbReference type="PANTHER" id="PTHR10859">
    <property type="entry name" value="GLYCOSYL TRANSFERASE"/>
    <property type="match status" value="1"/>
</dbReference>
<feature type="domain" description="Glycosyltransferase 2-like" evidence="8">
    <location>
        <begin position="18"/>
        <end position="143"/>
    </location>
</feature>
<dbReference type="PANTHER" id="PTHR10859:SF91">
    <property type="entry name" value="DOLICHYL-PHOSPHATE BETA-GLUCOSYLTRANSFERASE"/>
    <property type="match status" value="1"/>
</dbReference>
<keyword evidence="5 7" id="KW-0472">Membrane</keyword>
<dbReference type="RefSeq" id="WP_215819422.1">
    <property type="nucleotide sequence ID" value="NZ_JAGSOY010000017.1"/>
</dbReference>
<evidence type="ECO:0000256" key="6">
    <source>
        <dbReference type="ARBA" id="ARBA00023315"/>
    </source>
</evidence>
<feature type="transmembrane region" description="Helical" evidence="7">
    <location>
        <begin position="491"/>
        <end position="509"/>
    </location>
</feature>
<evidence type="ECO:0000256" key="5">
    <source>
        <dbReference type="ARBA" id="ARBA00023136"/>
    </source>
</evidence>
<dbReference type="InterPro" id="IPR001173">
    <property type="entry name" value="Glyco_trans_2-like"/>
</dbReference>
<comment type="subcellular location">
    <subcellularLocation>
        <location evidence="1">Cell inner membrane</location>
    </subcellularLocation>
</comment>
<keyword evidence="2" id="KW-1003">Cell membrane</keyword>
<dbReference type="Pfam" id="PF00535">
    <property type="entry name" value="Glycos_transf_2"/>
    <property type="match status" value="1"/>
</dbReference>
<evidence type="ECO:0000259" key="8">
    <source>
        <dbReference type="Pfam" id="PF00535"/>
    </source>
</evidence>
<keyword evidence="6" id="KW-0012">Acyltransferase</keyword>
<evidence type="ECO:0000313" key="9">
    <source>
        <dbReference type="EMBL" id="MBU2711258.1"/>
    </source>
</evidence>
<evidence type="ECO:0000256" key="2">
    <source>
        <dbReference type="ARBA" id="ARBA00022475"/>
    </source>
</evidence>
<reference evidence="9 10" key="1">
    <citation type="submission" date="2021-04" db="EMBL/GenBank/DDBJ databases">
        <authorList>
            <person name="Pira H."/>
            <person name="Risdian C."/>
            <person name="Wink J."/>
        </authorList>
    </citation>
    <scope>NUCLEOTIDE SEQUENCE [LARGE SCALE GENOMIC DNA]</scope>
    <source>
        <strain evidence="9 10">WH53</strain>
    </source>
</reference>
<dbReference type="EMBL" id="JAGSOY010000017">
    <property type="protein sequence ID" value="MBU2711258.1"/>
    <property type="molecule type" value="Genomic_DNA"/>
</dbReference>
<evidence type="ECO:0000256" key="1">
    <source>
        <dbReference type="ARBA" id="ARBA00004533"/>
    </source>
</evidence>
<accession>A0ABS5ZBW8</accession>
<dbReference type="InterPro" id="IPR004960">
    <property type="entry name" value="LipA_acyltrans"/>
</dbReference>
<comment type="caution">
    <text evidence="9">The sequence shown here is derived from an EMBL/GenBank/DDBJ whole genome shotgun (WGS) entry which is preliminary data.</text>
</comment>